<dbReference type="GO" id="GO:0007601">
    <property type="term" value="P:visual perception"/>
    <property type="evidence" value="ECO:0007669"/>
    <property type="project" value="UniProtKB-KW"/>
</dbReference>
<evidence type="ECO:0000256" key="3">
    <source>
        <dbReference type="ARBA" id="ARBA00022692"/>
    </source>
</evidence>
<keyword evidence="9" id="KW-0716">Sensory transduction</keyword>
<evidence type="ECO:0000256" key="7">
    <source>
        <dbReference type="ARBA" id="ARBA00023170"/>
    </source>
</evidence>
<feature type="domain" description="G-protein coupled receptors family 1 profile" evidence="11">
    <location>
        <begin position="97"/>
        <end position="224"/>
    </location>
</feature>
<evidence type="ECO:0000259" key="11">
    <source>
        <dbReference type="PROSITE" id="PS50262"/>
    </source>
</evidence>
<dbReference type="AlphaFoldDB" id="A0A7R8XBL3"/>
<dbReference type="PROSITE" id="PS50262">
    <property type="entry name" value="G_PROTEIN_RECEP_F1_2"/>
    <property type="match status" value="1"/>
</dbReference>
<evidence type="ECO:0000256" key="4">
    <source>
        <dbReference type="ARBA" id="ARBA00022989"/>
    </source>
</evidence>
<evidence type="ECO:0000256" key="1">
    <source>
        <dbReference type="ARBA" id="ARBA00004141"/>
    </source>
</evidence>
<dbReference type="InterPro" id="IPR000276">
    <property type="entry name" value="GPCR_Rhodpsn"/>
</dbReference>
<comment type="subcellular location">
    <subcellularLocation>
        <location evidence="1">Membrane</location>
        <topology evidence="1">Multi-pass membrane protein</topology>
    </subcellularLocation>
</comment>
<accession>A0A7R8XBL3</accession>
<evidence type="ECO:0000313" key="13">
    <source>
        <dbReference type="Proteomes" id="UP000677054"/>
    </source>
</evidence>
<comment type="similarity">
    <text evidence="2">Belongs to the G-protein coupled receptor 1 family.</text>
</comment>
<dbReference type="PANTHER" id="PTHR24240">
    <property type="entry name" value="OPSIN"/>
    <property type="match status" value="1"/>
</dbReference>
<evidence type="ECO:0000256" key="10">
    <source>
        <dbReference type="SAM" id="Phobius"/>
    </source>
</evidence>
<dbReference type="EMBL" id="LR899920">
    <property type="protein sequence ID" value="CAD7243303.1"/>
    <property type="molecule type" value="Genomic_DNA"/>
</dbReference>
<dbReference type="Gene3D" id="1.20.1070.10">
    <property type="entry name" value="Rhodopsin 7-helix transmembrane proteins"/>
    <property type="match status" value="2"/>
</dbReference>
<dbReference type="Proteomes" id="UP000677054">
    <property type="component" value="Unassembled WGS sequence"/>
</dbReference>
<evidence type="ECO:0000256" key="6">
    <source>
        <dbReference type="ARBA" id="ARBA00023136"/>
    </source>
</evidence>
<keyword evidence="13" id="KW-1185">Reference proteome</keyword>
<dbReference type="GO" id="GO:0004930">
    <property type="term" value="F:G protein-coupled receptor activity"/>
    <property type="evidence" value="ECO:0007669"/>
    <property type="project" value="UniProtKB-KW"/>
</dbReference>
<proteinExistence type="inferred from homology"/>
<evidence type="ECO:0000256" key="9">
    <source>
        <dbReference type="ARBA" id="ARBA00023305"/>
    </source>
</evidence>
<dbReference type="Pfam" id="PF00001">
    <property type="entry name" value="7tm_1"/>
    <property type="match status" value="1"/>
</dbReference>
<keyword evidence="5" id="KW-0297">G-protein coupled receptor</keyword>
<feature type="transmembrane region" description="Helical" evidence="10">
    <location>
        <begin position="175"/>
        <end position="197"/>
    </location>
</feature>
<dbReference type="PRINTS" id="PR00237">
    <property type="entry name" value="GPCRRHODOPSN"/>
</dbReference>
<keyword evidence="9" id="KW-0844">Vision</keyword>
<reference evidence="12" key="1">
    <citation type="submission" date="2020-11" db="EMBL/GenBank/DDBJ databases">
        <authorList>
            <person name="Tran Van P."/>
        </authorList>
    </citation>
    <scope>NUCLEOTIDE SEQUENCE</scope>
</reference>
<dbReference type="InterPro" id="IPR017452">
    <property type="entry name" value="GPCR_Rhodpsn_7TM"/>
</dbReference>
<organism evidence="12">
    <name type="scientific">Darwinula stevensoni</name>
    <dbReference type="NCBI Taxonomy" id="69355"/>
    <lineage>
        <taxon>Eukaryota</taxon>
        <taxon>Metazoa</taxon>
        <taxon>Ecdysozoa</taxon>
        <taxon>Arthropoda</taxon>
        <taxon>Crustacea</taxon>
        <taxon>Oligostraca</taxon>
        <taxon>Ostracoda</taxon>
        <taxon>Podocopa</taxon>
        <taxon>Podocopida</taxon>
        <taxon>Darwinulocopina</taxon>
        <taxon>Darwinuloidea</taxon>
        <taxon>Darwinulidae</taxon>
        <taxon>Darwinula</taxon>
    </lineage>
</organism>
<keyword evidence="7" id="KW-0675">Receptor</keyword>
<evidence type="ECO:0000256" key="8">
    <source>
        <dbReference type="ARBA" id="ARBA00023224"/>
    </source>
</evidence>
<dbReference type="OrthoDB" id="2101615at2759"/>
<sequence length="283" mass="32335">MQLLLNLAASDLLASFGNVFTSASSYYGNWRFPDTICQVYAFLSFTTFLVSGSFYSTVIDKCFYTELKQIICIGITPHSGIRAVPKLSSVATQVAICIHRYMVVFKHDITYAIFCYVLPIMLVATLYTIVLRHVVRYYPNIIHMQGVVTRTEGTFISRNCLGLKPMEVHLLKMNIVMVCVLIFVWTPYTVISILSVLNPDLPPIMYLFLTMFAKSRCVWNPLIYFLMNAQLRREMLSMTCRASCRYQESTTPIALPDSRNRALQMFNLTNIPQRNVAYKATSL</sequence>
<keyword evidence="6 10" id="KW-0472">Membrane</keyword>
<protein>
    <recommendedName>
        <fullName evidence="11">G-protein coupled receptors family 1 profile domain-containing protein</fullName>
    </recommendedName>
</protein>
<keyword evidence="8" id="KW-0807">Transducer</keyword>
<gene>
    <name evidence="12" type="ORF">DSTB1V02_LOCUS3228</name>
</gene>
<keyword evidence="3 10" id="KW-0812">Transmembrane</keyword>
<feature type="transmembrane region" description="Helical" evidence="10">
    <location>
        <begin position="109"/>
        <end position="130"/>
    </location>
</feature>
<dbReference type="GO" id="GO:0016020">
    <property type="term" value="C:membrane"/>
    <property type="evidence" value="ECO:0007669"/>
    <property type="project" value="UniProtKB-SubCell"/>
</dbReference>
<feature type="transmembrane region" description="Helical" evidence="10">
    <location>
        <begin position="203"/>
        <end position="227"/>
    </location>
</feature>
<dbReference type="SUPFAM" id="SSF81321">
    <property type="entry name" value="Family A G protein-coupled receptor-like"/>
    <property type="match status" value="1"/>
</dbReference>
<feature type="transmembrane region" description="Helical" evidence="10">
    <location>
        <begin position="39"/>
        <end position="58"/>
    </location>
</feature>
<name>A0A7R8XBL3_9CRUS</name>
<keyword evidence="4 10" id="KW-1133">Transmembrane helix</keyword>
<evidence type="ECO:0000256" key="2">
    <source>
        <dbReference type="ARBA" id="ARBA00010663"/>
    </source>
</evidence>
<dbReference type="EMBL" id="CAJPEV010000403">
    <property type="protein sequence ID" value="CAG0884931.1"/>
    <property type="molecule type" value="Genomic_DNA"/>
</dbReference>
<evidence type="ECO:0000313" key="12">
    <source>
        <dbReference type="EMBL" id="CAD7243303.1"/>
    </source>
</evidence>
<evidence type="ECO:0000256" key="5">
    <source>
        <dbReference type="ARBA" id="ARBA00023040"/>
    </source>
</evidence>
<dbReference type="InterPro" id="IPR050125">
    <property type="entry name" value="GPCR_opsins"/>
</dbReference>